<dbReference type="PANTHER" id="PTHR46268">
    <property type="entry name" value="STRESS RESPONSE PROTEIN NHAX"/>
    <property type="match status" value="1"/>
</dbReference>
<dbReference type="InterPro" id="IPR014729">
    <property type="entry name" value="Rossmann-like_a/b/a_fold"/>
</dbReference>
<evidence type="ECO:0000313" key="3">
    <source>
        <dbReference type="EMBL" id="RBM02646.1"/>
    </source>
</evidence>
<reference evidence="3 4" key="1">
    <citation type="submission" date="2018-01" db="EMBL/GenBank/DDBJ databases">
        <title>Glutamicibacter soli strain NHPC-3 Whole genome sequence and assembly.</title>
        <authorList>
            <person name="Choudhury P."/>
            <person name="Gupta D."/>
            <person name="Sengupta K."/>
            <person name="Jawed A."/>
            <person name="Sultana N."/>
            <person name="Saha P."/>
        </authorList>
    </citation>
    <scope>NUCLEOTIDE SEQUENCE [LARGE SCALE GENOMIC DNA]</scope>
    <source>
        <strain evidence="3 4">NHPC-3</strain>
    </source>
</reference>
<dbReference type="InterPro" id="IPR006016">
    <property type="entry name" value="UspA"/>
</dbReference>
<dbReference type="SUPFAM" id="SSF52402">
    <property type="entry name" value="Adenine nucleotide alpha hydrolases-like"/>
    <property type="match status" value="1"/>
</dbReference>
<dbReference type="EMBL" id="POAF01000002">
    <property type="protein sequence ID" value="RBM02646.1"/>
    <property type="molecule type" value="Genomic_DNA"/>
</dbReference>
<dbReference type="Gene3D" id="3.40.50.620">
    <property type="entry name" value="HUPs"/>
    <property type="match status" value="1"/>
</dbReference>
<dbReference type="CDD" id="cd00293">
    <property type="entry name" value="USP-like"/>
    <property type="match status" value="1"/>
</dbReference>
<dbReference type="RefSeq" id="WP_053797659.1">
    <property type="nucleotide sequence ID" value="NZ_JBNBOD010000002.1"/>
</dbReference>
<protein>
    <submittedName>
        <fullName evidence="3">Universal stress protein</fullName>
    </submittedName>
</protein>
<evidence type="ECO:0000256" key="1">
    <source>
        <dbReference type="ARBA" id="ARBA00008791"/>
    </source>
</evidence>
<keyword evidence="4" id="KW-1185">Reference proteome</keyword>
<dbReference type="AlphaFoldDB" id="A0A365YIX7"/>
<comment type="similarity">
    <text evidence="1">Belongs to the universal stress protein A family.</text>
</comment>
<dbReference type="InterPro" id="IPR006015">
    <property type="entry name" value="Universal_stress_UspA"/>
</dbReference>
<accession>A0A365YIX7</accession>
<dbReference type="PRINTS" id="PR01438">
    <property type="entry name" value="UNVRSLSTRESS"/>
</dbReference>
<comment type="caution">
    <text evidence="3">The sequence shown here is derived from an EMBL/GenBank/DDBJ whole genome shotgun (WGS) entry which is preliminary data.</text>
</comment>
<name>A0A365YIX7_9MICC</name>
<dbReference type="Proteomes" id="UP000252167">
    <property type="component" value="Unassembled WGS sequence"/>
</dbReference>
<proteinExistence type="inferred from homology"/>
<gene>
    <name evidence="3" type="ORF">C1H84_04200</name>
</gene>
<dbReference type="PANTHER" id="PTHR46268:SF6">
    <property type="entry name" value="UNIVERSAL STRESS PROTEIN UP12"/>
    <property type="match status" value="1"/>
</dbReference>
<evidence type="ECO:0000313" key="4">
    <source>
        <dbReference type="Proteomes" id="UP000252167"/>
    </source>
</evidence>
<evidence type="ECO:0000259" key="2">
    <source>
        <dbReference type="Pfam" id="PF00582"/>
    </source>
</evidence>
<organism evidence="3 4">
    <name type="scientific">Glutamicibacter soli</name>
    <dbReference type="NCBI Taxonomy" id="453836"/>
    <lineage>
        <taxon>Bacteria</taxon>
        <taxon>Bacillati</taxon>
        <taxon>Actinomycetota</taxon>
        <taxon>Actinomycetes</taxon>
        <taxon>Micrococcales</taxon>
        <taxon>Micrococcaceae</taxon>
        <taxon>Glutamicibacter</taxon>
    </lineage>
</organism>
<feature type="domain" description="UspA" evidence="2">
    <location>
        <begin position="2"/>
        <end position="125"/>
    </location>
</feature>
<sequence>MSIVVGYIPSPAGEAALDRAVLEARRAGCTLVVVNSSRGDAPVDDRLIDARQFNELEARLAGEDIDFWIERFPQGGDAAAEVLRVAEARRAELIVIGLRKRSAVGKFLMGSTAQRIILQATCPVLSLKAPDHL</sequence>
<dbReference type="Pfam" id="PF00582">
    <property type="entry name" value="Usp"/>
    <property type="match status" value="1"/>
</dbReference>